<sequence>MKNLNKHIHKSVALCSLLVMSAAPTLVQAQQEAAIVCPGYKQPKTQLLGERTGKKLQTAFEAYNEERLNDAVSLLREIEPKEEFDKASVERFLGQILVSMDGDNAPEALKLLESAAGRKVLNDRDQADLMKLNGDLSLQEEKYGNAVKWYNQWMEFTCKEDAQTYTKIAKGYTELKEFDKVVEAANKAIALADKPDKNPYALKVNAFHETKNYPAAVETVETLVELFPEEKNWWTQLGFFYMLVENYDKALATFALAYKQGYLSKKSEYKALIQLYASNDIPFKSAELHEKYMMAGEIENDGSSVASLANTLHQAKEYKEAAKFYAQAAKMTKDPEYYRKQGALLLTAEDYKGAITALNSALNSNIDDKSKVHFSLMEANFYAGNYRKAFEHAEEARKDASMRRNASAWIPYIKEKAKNRGIRL</sequence>
<reference evidence="5" key="1">
    <citation type="journal article" date="2019" name="Int. J. Syst. Evol. Microbiol.">
        <title>The Global Catalogue of Microorganisms (GCM) 10K type strain sequencing project: providing services to taxonomists for standard genome sequencing and annotation.</title>
        <authorList>
            <consortium name="The Broad Institute Genomics Platform"/>
            <consortium name="The Broad Institute Genome Sequencing Center for Infectious Disease"/>
            <person name="Wu L."/>
            <person name="Ma J."/>
        </authorList>
    </citation>
    <scope>NUCLEOTIDE SEQUENCE [LARGE SCALE GENOMIC DNA]</scope>
    <source>
        <strain evidence="5">KACC 12507</strain>
    </source>
</reference>
<proteinExistence type="predicted"/>
<evidence type="ECO:0000256" key="1">
    <source>
        <dbReference type="ARBA" id="ARBA00022737"/>
    </source>
</evidence>
<dbReference type="EMBL" id="JBHSGU010000002">
    <property type="protein sequence ID" value="MFC4699845.1"/>
    <property type="molecule type" value="Genomic_DNA"/>
</dbReference>
<feature type="chain" id="PRO_5047264416" evidence="3">
    <location>
        <begin position="30"/>
        <end position="424"/>
    </location>
</feature>
<dbReference type="RefSeq" id="WP_382406751.1">
    <property type="nucleotide sequence ID" value="NZ_JBHSGU010000002.1"/>
</dbReference>
<evidence type="ECO:0000313" key="4">
    <source>
        <dbReference type="EMBL" id="MFC4699845.1"/>
    </source>
</evidence>
<accession>A0ABV9LVG5</accession>
<keyword evidence="5" id="KW-1185">Reference proteome</keyword>
<protein>
    <submittedName>
        <fullName evidence="4">Tetratricopeptide repeat protein</fullName>
    </submittedName>
</protein>
<dbReference type="InterPro" id="IPR019734">
    <property type="entry name" value="TPR_rpt"/>
</dbReference>
<keyword evidence="1" id="KW-0677">Repeat</keyword>
<keyword evidence="2" id="KW-0802">TPR repeat</keyword>
<dbReference type="SMART" id="SM00028">
    <property type="entry name" value="TPR"/>
    <property type="match status" value="3"/>
</dbReference>
<organism evidence="4 5">
    <name type="scientific">Glaciecola siphonariae</name>
    <dbReference type="NCBI Taxonomy" id="521012"/>
    <lineage>
        <taxon>Bacteria</taxon>
        <taxon>Pseudomonadati</taxon>
        <taxon>Pseudomonadota</taxon>
        <taxon>Gammaproteobacteria</taxon>
        <taxon>Alteromonadales</taxon>
        <taxon>Alteromonadaceae</taxon>
        <taxon>Glaciecola</taxon>
    </lineage>
</organism>
<dbReference type="PANTHER" id="PTHR44186:SF1">
    <property type="entry name" value="BARDET-BIEDL SYNDROME 4 PROTEIN"/>
    <property type="match status" value="1"/>
</dbReference>
<dbReference type="PANTHER" id="PTHR44186">
    <property type="match status" value="1"/>
</dbReference>
<dbReference type="Gene3D" id="1.25.40.10">
    <property type="entry name" value="Tetratricopeptide repeat domain"/>
    <property type="match status" value="3"/>
</dbReference>
<dbReference type="InterPro" id="IPR011990">
    <property type="entry name" value="TPR-like_helical_dom_sf"/>
</dbReference>
<dbReference type="Proteomes" id="UP001595897">
    <property type="component" value="Unassembled WGS sequence"/>
</dbReference>
<evidence type="ECO:0000256" key="2">
    <source>
        <dbReference type="ARBA" id="ARBA00022803"/>
    </source>
</evidence>
<feature type="signal peptide" evidence="3">
    <location>
        <begin position="1"/>
        <end position="29"/>
    </location>
</feature>
<evidence type="ECO:0000256" key="3">
    <source>
        <dbReference type="SAM" id="SignalP"/>
    </source>
</evidence>
<name>A0ABV9LVG5_9ALTE</name>
<evidence type="ECO:0000313" key="5">
    <source>
        <dbReference type="Proteomes" id="UP001595897"/>
    </source>
</evidence>
<dbReference type="SUPFAM" id="SSF48452">
    <property type="entry name" value="TPR-like"/>
    <property type="match status" value="1"/>
</dbReference>
<keyword evidence="3" id="KW-0732">Signal</keyword>
<comment type="caution">
    <text evidence="4">The sequence shown here is derived from an EMBL/GenBank/DDBJ whole genome shotgun (WGS) entry which is preliminary data.</text>
</comment>
<gene>
    <name evidence="4" type="ORF">ACFO4O_06730</name>
</gene>